<reference evidence="2" key="1">
    <citation type="submission" date="2023-09" db="EMBL/GenBank/DDBJ databases">
        <authorList>
            <person name="Li S."/>
            <person name="Li X."/>
            <person name="Zhang C."/>
            <person name="Zhao Z."/>
        </authorList>
    </citation>
    <scope>NUCLEOTIDE SEQUENCE [LARGE SCALE GENOMIC DNA]</scope>
    <source>
        <strain evidence="2">SQ345</strain>
    </source>
</reference>
<dbReference type="RefSeq" id="WP_348386311.1">
    <property type="nucleotide sequence ID" value="NZ_CP134146.1"/>
</dbReference>
<protein>
    <submittedName>
        <fullName evidence="1">Uncharacterized protein</fullName>
    </submittedName>
</protein>
<dbReference type="Gene3D" id="3.40.50.300">
    <property type="entry name" value="P-loop containing nucleotide triphosphate hydrolases"/>
    <property type="match status" value="1"/>
</dbReference>
<keyword evidence="2" id="KW-1185">Reference proteome</keyword>
<dbReference type="InterPro" id="IPR027417">
    <property type="entry name" value="P-loop_NTPase"/>
</dbReference>
<evidence type="ECO:0000313" key="1">
    <source>
        <dbReference type="EMBL" id="WNC67147.1"/>
    </source>
</evidence>
<proteinExistence type="predicted"/>
<accession>A0ABY9TED3</accession>
<evidence type="ECO:0000313" key="2">
    <source>
        <dbReference type="Proteomes" id="UP001248581"/>
    </source>
</evidence>
<name>A0ABY9TED3_9GAMM</name>
<dbReference type="SUPFAM" id="SSF52540">
    <property type="entry name" value="P-loop containing nucleoside triphosphate hydrolases"/>
    <property type="match status" value="1"/>
</dbReference>
<gene>
    <name evidence="1" type="ORF">RI845_11505</name>
</gene>
<sequence>MNNLITLKNNNLKANATLNQSWFKIKHVDNEQFFSNELAKVCAKNQQQNRWILCVDGDETSLQSLAQTVDKSKILRVNGQHQPIAFDKIARTLLKGNCSTVILCDHDFSERQLMMLQSCAKQGNTECIVVNKKQDQLH</sequence>
<dbReference type="Proteomes" id="UP001248581">
    <property type="component" value="Chromosome"/>
</dbReference>
<organism evidence="1 2">
    <name type="scientific">Thalassotalea nanhaiensis</name>
    <dbReference type="NCBI Taxonomy" id="3065648"/>
    <lineage>
        <taxon>Bacteria</taxon>
        <taxon>Pseudomonadati</taxon>
        <taxon>Pseudomonadota</taxon>
        <taxon>Gammaproteobacteria</taxon>
        <taxon>Alteromonadales</taxon>
        <taxon>Colwelliaceae</taxon>
        <taxon>Thalassotalea</taxon>
    </lineage>
</organism>
<dbReference type="EMBL" id="CP134146">
    <property type="protein sequence ID" value="WNC67147.1"/>
    <property type="molecule type" value="Genomic_DNA"/>
</dbReference>